<sequence length="195" mass="21865">MKTIIKNTFVLALMLSATMIMARDIENPKNESIEKIAPVKFSNLKKGTLISIKDQNGIRIYKEEVKKDGNYAKSYNLSSLPEGNYKIEVEDKSMVKVIPLEITQSGVTVITDLEYIIMKPVVIAKDNMVTVSKLSFSKDNFTISIQNGSGDLIYSESISNQVSISKMFDFSKAAPGSYIIRMETEGRVFTETIHF</sequence>
<dbReference type="Proteomes" id="UP001597201">
    <property type="component" value="Unassembled WGS sequence"/>
</dbReference>
<protein>
    <recommendedName>
        <fullName evidence="4">Por secretion system C-terminal sorting domain-containing protein</fullName>
    </recommendedName>
</protein>
<name>A0ABW3XY39_9FLAO</name>
<evidence type="ECO:0000313" key="3">
    <source>
        <dbReference type="Proteomes" id="UP001597201"/>
    </source>
</evidence>
<dbReference type="RefSeq" id="WP_377176188.1">
    <property type="nucleotide sequence ID" value="NZ_JBHTMY010000002.1"/>
</dbReference>
<organism evidence="2 3">
    <name type="scientific">Namhaeicola litoreus</name>
    <dbReference type="NCBI Taxonomy" id="1052145"/>
    <lineage>
        <taxon>Bacteria</taxon>
        <taxon>Pseudomonadati</taxon>
        <taxon>Bacteroidota</taxon>
        <taxon>Flavobacteriia</taxon>
        <taxon>Flavobacteriales</taxon>
        <taxon>Flavobacteriaceae</taxon>
        <taxon>Namhaeicola</taxon>
    </lineage>
</organism>
<proteinExistence type="predicted"/>
<evidence type="ECO:0000313" key="2">
    <source>
        <dbReference type="EMBL" id="MFD1314513.1"/>
    </source>
</evidence>
<reference evidence="3" key="1">
    <citation type="journal article" date="2019" name="Int. J. Syst. Evol. Microbiol.">
        <title>The Global Catalogue of Microorganisms (GCM) 10K type strain sequencing project: providing services to taxonomists for standard genome sequencing and annotation.</title>
        <authorList>
            <consortium name="The Broad Institute Genomics Platform"/>
            <consortium name="The Broad Institute Genome Sequencing Center for Infectious Disease"/>
            <person name="Wu L."/>
            <person name="Ma J."/>
        </authorList>
    </citation>
    <scope>NUCLEOTIDE SEQUENCE [LARGE SCALE GENOMIC DNA]</scope>
    <source>
        <strain evidence="3">CCUG 61485</strain>
    </source>
</reference>
<gene>
    <name evidence="2" type="ORF">ACFQ39_02705</name>
</gene>
<dbReference type="EMBL" id="JBHTMY010000002">
    <property type="protein sequence ID" value="MFD1314513.1"/>
    <property type="molecule type" value="Genomic_DNA"/>
</dbReference>
<comment type="caution">
    <text evidence="2">The sequence shown here is derived from an EMBL/GenBank/DDBJ whole genome shotgun (WGS) entry which is preliminary data.</text>
</comment>
<evidence type="ECO:0000256" key="1">
    <source>
        <dbReference type="SAM" id="SignalP"/>
    </source>
</evidence>
<accession>A0ABW3XY39</accession>
<evidence type="ECO:0008006" key="4">
    <source>
        <dbReference type="Google" id="ProtNLM"/>
    </source>
</evidence>
<feature type="chain" id="PRO_5046086889" description="Por secretion system C-terminal sorting domain-containing protein" evidence="1">
    <location>
        <begin position="23"/>
        <end position="195"/>
    </location>
</feature>
<feature type="signal peptide" evidence="1">
    <location>
        <begin position="1"/>
        <end position="22"/>
    </location>
</feature>
<keyword evidence="1" id="KW-0732">Signal</keyword>
<dbReference type="Gene3D" id="2.60.40.3080">
    <property type="match status" value="1"/>
</dbReference>
<keyword evidence="3" id="KW-1185">Reference proteome</keyword>